<organism evidence="2 3">
    <name type="scientific">Aurantimonas endophytica</name>
    <dbReference type="NCBI Taxonomy" id="1522175"/>
    <lineage>
        <taxon>Bacteria</taxon>
        <taxon>Pseudomonadati</taxon>
        <taxon>Pseudomonadota</taxon>
        <taxon>Alphaproteobacteria</taxon>
        <taxon>Hyphomicrobiales</taxon>
        <taxon>Aurantimonadaceae</taxon>
        <taxon>Aurantimonas</taxon>
    </lineage>
</organism>
<keyword evidence="3" id="KW-1185">Reference proteome</keyword>
<evidence type="ECO:0000313" key="2">
    <source>
        <dbReference type="EMBL" id="MBB4000960.1"/>
    </source>
</evidence>
<dbReference type="EMBL" id="JACIEM010000001">
    <property type="protein sequence ID" value="MBB4000960.1"/>
    <property type="molecule type" value="Genomic_DNA"/>
</dbReference>
<dbReference type="AlphaFoldDB" id="A0A7W6MMK9"/>
<dbReference type="Proteomes" id="UP000588647">
    <property type="component" value="Unassembled WGS sequence"/>
</dbReference>
<name>A0A7W6MMK9_9HYPH</name>
<reference evidence="2 3" key="1">
    <citation type="submission" date="2020-08" db="EMBL/GenBank/DDBJ databases">
        <title>Genomic Encyclopedia of Type Strains, Phase IV (KMG-IV): sequencing the most valuable type-strain genomes for metagenomic binning, comparative biology and taxonomic classification.</title>
        <authorList>
            <person name="Goeker M."/>
        </authorList>
    </citation>
    <scope>NUCLEOTIDE SEQUENCE [LARGE SCALE GENOMIC DNA]</scope>
    <source>
        <strain evidence="2 3">DSM 103570</strain>
    </source>
</reference>
<dbReference type="RefSeq" id="WP_183205180.1">
    <property type="nucleotide sequence ID" value="NZ_JAAAMM010000001.1"/>
</dbReference>
<protein>
    <submittedName>
        <fullName evidence="2">Uncharacterized protein</fullName>
    </submittedName>
</protein>
<feature type="region of interest" description="Disordered" evidence="1">
    <location>
        <begin position="1"/>
        <end position="59"/>
    </location>
</feature>
<accession>A0A7W6MMK9</accession>
<gene>
    <name evidence="2" type="ORF">GGR03_000007</name>
</gene>
<comment type="caution">
    <text evidence="2">The sequence shown here is derived from an EMBL/GenBank/DDBJ whole genome shotgun (WGS) entry which is preliminary data.</text>
</comment>
<evidence type="ECO:0000313" key="3">
    <source>
        <dbReference type="Proteomes" id="UP000588647"/>
    </source>
</evidence>
<evidence type="ECO:0000256" key="1">
    <source>
        <dbReference type="SAM" id="MobiDB-lite"/>
    </source>
</evidence>
<proteinExistence type="predicted"/>
<sequence length="59" mass="5795">MAKSASGGKSSGGGAKKETSQSVSAVASKGLRTGKLTPAETKKVSASALGQDETKGKKK</sequence>